<proteinExistence type="predicted"/>
<evidence type="ECO:0000259" key="4">
    <source>
        <dbReference type="PROSITE" id="PS51118"/>
    </source>
</evidence>
<dbReference type="InterPro" id="IPR036388">
    <property type="entry name" value="WH-like_DNA-bd_sf"/>
</dbReference>
<dbReference type="PROSITE" id="PS51118">
    <property type="entry name" value="HTH_HXLR"/>
    <property type="match status" value="1"/>
</dbReference>
<protein>
    <submittedName>
        <fullName evidence="5">Transcriptional regulator</fullName>
    </submittedName>
</protein>
<dbReference type="PANTHER" id="PTHR33204">
    <property type="entry name" value="TRANSCRIPTIONAL REGULATOR, MARR FAMILY"/>
    <property type="match status" value="1"/>
</dbReference>
<feature type="domain" description="HTH hxlR-type" evidence="4">
    <location>
        <begin position="13"/>
        <end position="117"/>
    </location>
</feature>
<dbReference type="InterPro" id="IPR002577">
    <property type="entry name" value="HTH_HxlR"/>
</dbReference>
<dbReference type="Gene3D" id="1.10.10.10">
    <property type="entry name" value="Winged helix-like DNA-binding domain superfamily/Winged helix DNA-binding domain"/>
    <property type="match status" value="1"/>
</dbReference>
<sequence length="119" mass="13971">MKKKEAPELSTRCRVLIQGVRDTQDLLNGKWKTPIIGALYYRGKMRFMELRRELDGIAPKMLSQELKDLEMNHLVTRTVYNTMPVTVEYDLTEYGRSLNSILDAMGEWGIKYREQMLKL</sequence>
<keyword evidence="2" id="KW-0238">DNA-binding</keyword>
<evidence type="ECO:0000256" key="1">
    <source>
        <dbReference type="ARBA" id="ARBA00023015"/>
    </source>
</evidence>
<reference evidence="5 6" key="1">
    <citation type="submission" date="2019-02" db="EMBL/GenBank/DDBJ databases">
        <authorList>
            <person name="Goldberg S.R."/>
            <person name="Haltli B.A."/>
            <person name="Correa H."/>
            <person name="Russell K.G."/>
        </authorList>
    </citation>
    <scope>NUCLEOTIDE SEQUENCE [LARGE SCALE GENOMIC DNA]</scope>
    <source>
        <strain evidence="5 6">JCM 16186</strain>
    </source>
</reference>
<evidence type="ECO:0000256" key="2">
    <source>
        <dbReference type="ARBA" id="ARBA00023125"/>
    </source>
</evidence>
<keyword evidence="1" id="KW-0805">Transcription regulation</keyword>
<evidence type="ECO:0000313" key="6">
    <source>
        <dbReference type="Proteomes" id="UP000798808"/>
    </source>
</evidence>
<dbReference type="RefSeq" id="WP_155176702.1">
    <property type="nucleotide sequence ID" value="NZ_BAAAFL010000012.1"/>
</dbReference>
<evidence type="ECO:0000256" key="3">
    <source>
        <dbReference type="ARBA" id="ARBA00023163"/>
    </source>
</evidence>
<keyword evidence="6" id="KW-1185">Reference proteome</keyword>
<name>A0ABW9RXY0_9BACT</name>
<dbReference type="EMBL" id="SMLW01000673">
    <property type="protein sequence ID" value="MTI28813.1"/>
    <property type="molecule type" value="Genomic_DNA"/>
</dbReference>
<dbReference type="Pfam" id="PF01638">
    <property type="entry name" value="HxlR"/>
    <property type="match status" value="1"/>
</dbReference>
<evidence type="ECO:0000313" key="5">
    <source>
        <dbReference type="EMBL" id="MTI28813.1"/>
    </source>
</evidence>
<dbReference type="SUPFAM" id="SSF46785">
    <property type="entry name" value="Winged helix' DNA-binding domain"/>
    <property type="match status" value="1"/>
</dbReference>
<accession>A0ABW9RXY0</accession>
<dbReference type="InterPro" id="IPR036390">
    <property type="entry name" value="WH_DNA-bd_sf"/>
</dbReference>
<organism evidence="5 6">
    <name type="scientific">Fulvivirga kasyanovii</name>
    <dbReference type="NCBI Taxonomy" id="396812"/>
    <lineage>
        <taxon>Bacteria</taxon>
        <taxon>Pseudomonadati</taxon>
        <taxon>Bacteroidota</taxon>
        <taxon>Cytophagia</taxon>
        <taxon>Cytophagales</taxon>
        <taxon>Fulvivirgaceae</taxon>
        <taxon>Fulvivirga</taxon>
    </lineage>
</organism>
<gene>
    <name evidence="5" type="ORF">E1163_27890</name>
</gene>
<keyword evidence="3" id="KW-0804">Transcription</keyword>
<comment type="caution">
    <text evidence="5">The sequence shown here is derived from an EMBL/GenBank/DDBJ whole genome shotgun (WGS) entry which is preliminary data.</text>
</comment>
<dbReference type="Proteomes" id="UP000798808">
    <property type="component" value="Unassembled WGS sequence"/>
</dbReference>
<dbReference type="PANTHER" id="PTHR33204:SF29">
    <property type="entry name" value="TRANSCRIPTIONAL REGULATOR"/>
    <property type="match status" value="1"/>
</dbReference>